<protein>
    <submittedName>
        <fullName evidence="1">Uncharacterized protein</fullName>
    </submittedName>
</protein>
<dbReference type="AlphaFoldDB" id="A0A067QAW5"/>
<sequence length="103" mass="11598">MILVTWTWSICWVIVFLARTSEGLPLLLSFAIYKSGSLLLPRPGYPNALHVYMTPLNYNVDRHRLHYAIAAASEGACNSVNHGNLNVLEERKAQLRRAPGHKN</sequence>
<keyword evidence="2" id="KW-1185">Reference proteome</keyword>
<gene>
    <name evidence="1" type="ORF">JAAARDRAFT_216175</name>
</gene>
<dbReference type="EMBL" id="KL197709">
    <property type="protein sequence ID" value="KDQ64099.1"/>
    <property type="molecule type" value="Genomic_DNA"/>
</dbReference>
<evidence type="ECO:0000313" key="1">
    <source>
        <dbReference type="EMBL" id="KDQ64099.1"/>
    </source>
</evidence>
<dbReference type="Proteomes" id="UP000027265">
    <property type="component" value="Unassembled WGS sequence"/>
</dbReference>
<organism evidence="1 2">
    <name type="scientific">Jaapia argillacea MUCL 33604</name>
    <dbReference type="NCBI Taxonomy" id="933084"/>
    <lineage>
        <taxon>Eukaryota</taxon>
        <taxon>Fungi</taxon>
        <taxon>Dikarya</taxon>
        <taxon>Basidiomycota</taxon>
        <taxon>Agaricomycotina</taxon>
        <taxon>Agaricomycetes</taxon>
        <taxon>Agaricomycetidae</taxon>
        <taxon>Jaapiales</taxon>
        <taxon>Jaapiaceae</taxon>
        <taxon>Jaapia</taxon>
    </lineage>
</organism>
<reference evidence="2" key="1">
    <citation type="journal article" date="2014" name="Proc. Natl. Acad. Sci. U.S.A.">
        <title>Extensive sampling of basidiomycete genomes demonstrates inadequacy of the white-rot/brown-rot paradigm for wood decay fungi.</title>
        <authorList>
            <person name="Riley R."/>
            <person name="Salamov A.A."/>
            <person name="Brown D.W."/>
            <person name="Nagy L.G."/>
            <person name="Floudas D."/>
            <person name="Held B.W."/>
            <person name="Levasseur A."/>
            <person name="Lombard V."/>
            <person name="Morin E."/>
            <person name="Otillar R."/>
            <person name="Lindquist E.A."/>
            <person name="Sun H."/>
            <person name="LaButti K.M."/>
            <person name="Schmutz J."/>
            <person name="Jabbour D."/>
            <person name="Luo H."/>
            <person name="Baker S.E."/>
            <person name="Pisabarro A.G."/>
            <person name="Walton J.D."/>
            <person name="Blanchette R.A."/>
            <person name="Henrissat B."/>
            <person name="Martin F."/>
            <person name="Cullen D."/>
            <person name="Hibbett D.S."/>
            <person name="Grigoriev I.V."/>
        </authorList>
    </citation>
    <scope>NUCLEOTIDE SEQUENCE [LARGE SCALE GENOMIC DNA]</scope>
    <source>
        <strain evidence="2">MUCL 33604</strain>
    </source>
</reference>
<proteinExistence type="predicted"/>
<dbReference type="HOGENOM" id="CLU_2264137_0_0_1"/>
<accession>A0A067QAW5</accession>
<dbReference type="InParanoid" id="A0A067QAW5"/>
<name>A0A067QAW5_9AGAM</name>
<evidence type="ECO:0000313" key="2">
    <source>
        <dbReference type="Proteomes" id="UP000027265"/>
    </source>
</evidence>